<feature type="modified residue" description="4-aspartylphosphate" evidence="14">
    <location>
        <position position="618"/>
    </location>
</feature>
<gene>
    <name evidence="19" type="ORF">QLS71_011990</name>
</gene>
<keyword evidence="9" id="KW-0418">Kinase</keyword>
<sequence length="809" mass="92338">MKSPKHRITFKVLIGYFILGILATISGILVLSEIKTFTQLQKEDISDRSKIVKVGSLIANIYENESLARAAIQLNSTTKFNEYVYENNQLLLKIDSLNFITNNGSQEFILDSIKLVIDKKLKNISDLKNLKLSDNSDASINTALNKLSSIDSFLGKISITDFVENPNSLDKQTYLNLEEYVKILNKYNPQDSINNIDQKQIDSILSISKNMLKEAQTASSKQRISLQKKERDLIENDLTISRKLQELLSTLEKGILQYSNTINKQREKTLNRSTNIILYAAGISFIIIIIFSIIFLNDFWKSQRYRLKLEEANKTTSSLLKSREQLISMVSHDLRTPLSTITGYSELLQKSTYSIKDKNYVDHIQNASAYMGQLVDDLLEFSKLENNNISIESIPFNLENLINEIQITAKNLIQNDSIVFILKHDIAIENSIISDPFRMKQILYNLITNACKFTNKGSITIETKLHSNNHQYTLEIIVSDTGIGISKNQQKHIFKAFTQGDNTKENKQNGFGLGLTISKKLTELLGGTLTLKSELGKGSSFILKIPITLSEQLLNKKNQPEIVKLYNLKALVIEDDSSMRHLINDFLYQYGIETHLFENAQSALETIDKISFDFVLTDIQLPKMNGIHFMETLKNHSAYNNQPIIAMTGRSNLSITDYINSGFSEVLIKPFCNKKLDTILQHFFDSNLFKATNQTITKETTKQPHGFNIKTLGSFLNDDDAAIKKTLYIFLEDTKNNLFSLKEAKKNNDIDTFNSISHRMLSMYKQLEVTQLIPFLETFETSNKIDHTLFIDFEKNLKNFITSLENYLN</sequence>
<comment type="subcellular location">
    <subcellularLocation>
        <location evidence="2">Cell inner membrane</location>
        <topology evidence="2">Multi-pass membrane protein</topology>
    </subcellularLocation>
</comment>
<dbReference type="FunFam" id="3.30.565.10:FF:000010">
    <property type="entry name" value="Sensor histidine kinase RcsC"/>
    <property type="match status" value="1"/>
</dbReference>
<dbReference type="InterPro" id="IPR003594">
    <property type="entry name" value="HATPase_dom"/>
</dbReference>
<evidence type="ECO:0000256" key="7">
    <source>
        <dbReference type="ARBA" id="ARBA00022679"/>
    </source>
</evidence>
<evidence type="ECO:0000256" key="13">
    <source>
        <dbReference type="PROSITE-ProRule" id="PRU00110"/>
    </source>
</evidence>
<protein>
    <recommendedName>
        <fullName evidence="3">histidine kinase</fullName>
        <ecNumber evidence="3">2.7.13.3</ecNumber>
    </recommendedName>
</protein>
<dbReference type="InterPro" id="IPR005467">
    <property type="entry name" value="His_kinase_dom"/>
</dbReference>
<organism evidence="19 20">
    <name type="scientific">Mariniflexile litorale</name>
    <dbReference type="NCBI Taxonomy" id="3045158"/>
    <lineage>
        <taxon>Bacteria</taxon>
        <taxon>Pseudomonadati</taxon>
        <taxon>Bacteroidota</taxon>
        <taxon>Flavobacteriia</taxon>
        <taxon>Flavobacteriales</taxon>
        <taxon>Flavobacteriaceae</taxon>
        <taxon>Mariniflexile</taxon>
    </lineage>
</organism>
<keyword evidence="11 15" id="KW-1133">Transmembrane helix</keyword>
<dbReference type="EMBL" id="CP155618">
    <property type="protein sequence ID" value="XBL13045.1"/>
    <property type="molecule type" value="Genomic_DNA"/>
</dbReference>
<dbReference type="GO" id="GO:0009927">
    <property type="term" value="F:histidine phosphotransfer kinase activity"/>
    <property type="evidence" value="ECO:0007669"/>
    <property type="project" value="TreeGrafter"/>
</dbReference>
<dbReference type="InterPro" id="IPR036890">
    <property type="entry name" value="HATPase_C_sf"/>
</dbReference>
<dbReference type="SUPFAM" id="SSF47226">
    <property type="entry name" value="Histidine-containing phosphotransfer domain, HPT domain"/>
    <property type="match status" value="1"/>
</dbReference>
<dbReference type="Pfam" id="PF02518">
    <property type="entry name" value="HATPase_c"/>
    <property type="match status" value="1"/>
</dbReference>
<proteinExistence type="predicted"/>
<dbReference type="InterPro" id="IPR008207">
    <property type="entry name" value="Sig_transdc_His_kin_Hpt_dom"/>
</dbReference>
<accession>A0AAU7ED23</accession>
<keyword evidence="10 19" id="KW-0547">Nucleotide-binding</keyword>
<dbReference type="CDD" id="cd00156">
    <property type="entry name" value="REC"/>
    <property type="match status" value="1"/>
</dbReference>
<keyword evidence="5" id="KW-0997">Cell inner membrane</keyword>
<dbReference type="SUPFAM" id="SSF55874">
    <property type="entry name" value="ATPase domain of HSP90 chaperone/DNA topoisomerase II/histidine kinase"/>
    <property type="match status" value="1"/>
</dbReference>
<dbReference type="InterPro" id="IPR004358">
    <property type="entry name" value="Sig_transdc_His_kin-like_C"/>
</dbReference>
<dbReference type="SUPFAM" id="SSF52172">
    <property type="entry name" value="CheY-like"/>
    <property type="match status" value="1"/>
</dbReference>
<keyword evidence="12 15" id="KW-0472">Membrane</keyword>
<feature type="transmembrane region" description="Helical" evidence="15">
    <location>
        <begin position="276"/>
        <end position="296"/>
    </location>
</feature>
<evidence type="ECO:0000256" key="4">
    <source>
        <dbReference type="ARBA" id="ARBA00022475"/>
    </source>
</evidence>
<dbReference type="Gene3D" id="3.30.565.10">
    <property type="entry name" value="Histidine kinase-like ATPase, C-terminal domain"/>
    <property type="match status" value="1"/>
</dbReference>
<feature type="transmembrane region" description="Helical" evidence="15">
    <location>
        <begin position="12"/>
        <end position="31"/>
    </location>
</feature>
<dbReference type="Proteomes" id="UP001224325">
    <property type="component" value="Chromosome"/>
</dbReference>
<dbReference type="InterPro" id="IPR036097">
    <property type="entry name" value="HisK_dim/P_sf"/>
</dbReference>
<evidence type="ECO:0000259" key="18">
    <source>
        <dbReference type="PROSITE" id="PS50894"/>
    </source>
</evidence>
<dbReference type="EC" id="2.7.13.3" evidence="3"/>
<dbReference type="PRINTS" id="PR00344">
    <property type="entry name" value="BCTRLSENSOR"/>
</dbReference>
<evidence type="ECO:0000313" key="19">
    <source>
        <dbReference type="EMBL" id="XBL13045.1"/>
    </source>
</evidence>
<dbReference type="Pfam" id="PF00072">
    <property type="entry name" value="Response_reg"/>
    <property type="match status" value="1"/>
</dbReference>
<evidence type="ECO:0000256" key="6">
    <source>
        <dbReference type="ARBA" id="ARBA00022553"/>
    </source>
</evidence>
<dbReference type="InterPro" id="IPR003661">
    <property type="entry name" value="HisK_dim/P_dom"/>
</dbReference>
<dbReference type="SUPFAM" id="SSF47384">
    <property type="entry name" value="Homodimeric domain of signal transducing histidine kinase"/>
    <property type="match status" value="1"/>
</dbReference>
<name>A0AAU7ED23_9FLAO</name>
<dbReference type="RefSeq" id="WP_308993493.1">
    <property type="nucleotide sequence ID" value="NZ_CP155618.1"/>
</dbReference>
<keyword evidence="6 14" id="KW-0597">Phosphoprotein</keyword>
<feature type="domain" description="HPt" evidence="18">
    <location>
        <begin position="719"/>
        <end position="809"/>
    </location>
</feature>
<dbReference type="CDD" id="cd16922">
    <property type="entry name" value="HATPase_EvgS-ArcB-TorS-like"/>
    <property type="match status" value="1"/>
</dbReference>
<dbReference type="GO" id="GO:0005886">
    <property type="term" value="C:plasma membrane"/>
    <property type="evidence" value="ECO:0007669"/>
    <property type="project" value="UniProtKB-SubCell"/>
</dbReference>
<dbReference type="PROSITE" id="PS50109">
    <property type="entry name" value="HIS_KIN"/>
    <property type="match status" value="1"/>
</dbReference>
<dbReference type="PANTHER" id="PTHR43047:SF72">
    <property type="entry name" value="OSMOSENSING HISTIDINE PROTEIN KINASE SLN1"/>
    <property type="match status" value="1"/>
</dbReference>
<evidence type="ECO:0000256" key="3">
    <source>
        <dbReference type="ARBA" id="ARBA00012438"/>
    </source>
</evidence>
<dbReference type="Pfam" id="PF00512">
    <property type="entry name" value="HisKA"/>
    <property type="match status" value="1"/>
</dbReference>
<dbReference type="PROSITE" id="PS50110">
    <property type="entry name" value="RESPONSE_REGULATORY"/>
    <property type="match status" value="1"/>
</dbReference>
<dbReference type="PANTHER" id="PTHR43047">
    <property type="entry name" value="TWO-COMPONENT HISTIDINE PROTEIN KINASE"/>
    <property type="match status" value="1"/>
</dbReference>
<dbReference type="Gene3D" id="3.40.50.2300">
    <property type="match status" value="1"/>
</dbReference>
<feature type="modified residue" description="Phosphohistidine" evidence="13">
    <location>
        <position position="758"/>
    </location>
</feature>
<feature type="domain" description="Histidine kinase" evidence="16">
    <location>
        <begin position="329"/>
        <end position="549"/>
    </location>
</feature>
<evidence type="ECO:0000256" key="2">
    <source>
        <dbReference type="ARBA" id="ARBA00004429"/>
    </source>
</evidence>
<evidence type="ECO:0000256" key="8">
    <source>
        <dbReference type="ARBA" id="ARBA00022692"/>
    </source>
</evidence>
<evidence type="ECO:0000256" key="15">
    <source>
        <dbReference type="SAM" id="Phobius"/>
    </source>
</evidence>
<evidence type="ECO:0000259" key="16">
    <source>
        <dbReference type="PROSITE" id="PS50109"/>
    </source>
</evidence>
<feature type="domain" description="Response regulatory" evidence="17">
    <location>
        <begin position="569"/>
        <end position="684"/>
    </location>
</feature>
<dbReference type="KEGG" id="mlil:QLS71_011990"/>
<keyword evidence="4" id="KW-1003">Cell membrane</keyword>
<dbReference type="GO" id="GO:0005524">
    <property type="term" value="F:ATP binding"/>
    <property type="evidence" value="ECO:0007669"/>
    <property type="project" value="UniProtKB-KW"/>
</dbReference>
<dbReference type="AlphaFoldDB" id="A0AAU7ED23"/>
<dbReference type="SMART" id="SM00448">
    <property type="entry name" value="REC"/>
    <property type="match status" value="1"/>
</dbReference>
<dbReference type="GO" id="GO:0000155">
    <property type="term" value="F:phosphorelay sensor kinase activity"/>
    <property type="evidence" value="ECO:0007669"/>
    <property type="project" value="InterPro"/>
</dbReference>
<reference evidence="19" key="1">
    <citation type="submission" date="2024-04" db="EMBL/GenBank/DDBJ databases">
        <title>Mariniflexile litorale, isolated from the shallow sediments of the Sea of Japan.</title>
        <authorList>
            <person name="Romanenko L."/>
            <person name="Isaeva M."/>
        </authorList>
    </citation>
    <scope>NUCLEOTIDE SEQUENCE [LARGE SCALE GENOMIC DNA]</scope>
    <source>
        <strain evidence="19">KMM 9835</strain>
    </source>
</reference>
<dbReference type="SMART" id="SM00387">
    <property type="entry name" value="HATPase_c"/>
    <property type="match status" value="1"/>
</dbReference>
<evidence type="ECO:0000256" key="12">
    <source>
        <dbReference type="ARBA" id="ARBA00023136"/>
    </source>
</evidence>
<evidence type="ECO:0000256" key="11">
    <source>
        <dbReference type="ARBA" id="ARBA00022989"/>
    </source>
</evidence>
<evidence type="ECO:0000313" key="20">
    <source>
        <dbReference type="Proteomes" id="UP001224325"/>
    </source>
</evidence>
<dbReference type="Gene3D" id="1.10.287.130">
    <property type="match status" value="1"/>
</dbReference>
<evidence type="ECO:0000256" key="10">
    <source>
        <dbReference type="ARBA" id="ARBA00022840"/>
    </source>
</evidence>
<comment type="catalytic activity">
    <reaction evidence="1">
        <text>ATP + protein L-histidine = ADP + protein N-phospho-L-histidine.</text>
        <dbReference type="EC" id="2.7.13.3"/>
    </reaction>
</comment>
<evidence type="ECO:0000256" key="14">
    <source>
        <dbReference type="PROSITE-ProRule" id="PRU00169"/>
    </source>
</evidence>
<evidence type="ECO:0000256" key="9">
    <source>
        <dbReference type="ARBA" id="ARBA00022777"/>
    </source>
</evidence>
<keyword evidence="20" id="KW-1185">Reference proteome</keyword>
<dbReference type="InterPro" id="IPR011006">
    <property type="entry name" value="CheY-like_superfamily"/>
</dbReference>
<dbReference type="CDD" id="cd00082">
    <property type="entry name" value="HisKA"/>
    <property type="match status" value="1"/>
</dbReference>
<dbReference type="InterPro" id="IPR036641">
    <property type="entry name" value="HPT_dom_sf"/>
</dbReference>
<dbReference type="InterPro" id="IPR001789">
    <property type="entry name" value="Sig_transdc_resp-reg_receiver"/>
</dbReference>
<keyword evidence="8 15" id="KW-0812">Transmembrane</keyword>
<keyword evidence="7" id="KW-0808">Transferase</keyword>
<dbReference type="SMART" id="SM00388">
    <property type="entry name" value="HisKA"/>
    <property type="match status" value="1"/>
</dbReference>
<dbReference type="PROSITE" id="PS50894">
    <property type="entry name" value="HPT"/>
    <property type="match status" value="1"/>
</dbReference>
<evidence type="ECO:0000256" key="1">
    <source>
        <dbReference type="ARBA" id="ARBA00000085"/>
    </source>
</evidence>
<evidence type="ECO:0000259" key="17">
    <source>
        <dbReference type="PROSITE" id="PS50110"/>
    </source>
</evidence>
<keyword evidence="10 19" id="KW-0067">ATP-binding</keyword>
<evidence type="ECO:0000256" key="5">
    <source>
        <dbReference type="ARBA" id="ARBA00022519"/>
    </source>
</evidence>